<organism evidence="2 3">
    <name type="scientific">Pseudomonas aeruginosa</name>
    <dbReference type="NCBI Taxonomy" id="287"/>
    <lineage>
        <taxon>Bacteria</taxon>
        <taxon>Pseudomonadati</taxon>
        <taxon>Pseudomonadota</taxon>
        <taxon>Gammaproteobacteria</taxon>
        <taxon>Pseudomonadales</taxon>
        <taxon>Pseudomonadaceae</taxon>
        <taxon>Pseudomonas</taxon>
    </lineage>
</organism>
<evidence type="ECO:0000313" key="3">
    <source>
        <dbReference type="Proteomes" id="UP000270834"/>
    </source>
</evidence>
<comment type="caution">
    <text evidence="2">The sequence shown here is derived from an EMBL/GenBank/DDBJ whole genome shotgun (WGS) entry which is preliminary data.</text>
</comment>
<accession>A0A3M5EAH2</accession>
<proteinExistence type="predicted"/>
<dbReference type="Proteomes" id="UP000270834">
    <property type="component" value="Unassembled WGS sequence"/>
</dbReference>
<reference evidence="2 3" key="1">
    <citation type="submission" date="2018-08" db="EMBL/GenBank/DDBJ databases">
        <title>Recombination of ecologically and evolutionarily significant loci maintains genetic cohesion in the Pseudomonas syringae species complex.</title>
        <authorList>
            <person name="Dillon M."/>
            <person name="Thakur S."/>
            <person name="Almeida R.N.D."/>
            <person name="Weir B.S."/>
            <person name="Guttman D.S."/>
        </authorList>
    </citation>
    <scope>NUCLEOTIDE SEQUENCE [LARGE SCALE GENOMIC DNA]</scope>
    <source>
        <strain evidence="2 3">ICMP 7846</strain>
    </source>
</reference>
<feature type="region of interest" description="Disordered" evidence="1">
    <location>
        <begin position="408"/>
        <end position="431"/>
    </location>
</feature>
<sequence length="431" mass="44423">MRLGHAPQGAATVVMVDLGGLPGVLVDVEVTLGVDVPLARLQGRDHMPDAVQLVAGQVLVDVAGLDDFAVLDLRIVELVAVVGNVDFLLAFQLPVVAVRRTVVHVEVVRGAQAVGGGARTVVGHLRSPPHAALAGVVEPRQARLLDLVEGLVDQQHVTGQARGRGDPLLEVEQHVARLVRVVVLQVGTEGEGILEVDQLVGAVDLRSGLGHQAPDAAAAIAGDVVPDHLQAVLRDRERVGGIEVLQAVAAFHQLGGGGVALGRLLHRRRDGGAAVGLVYRDLVGIRVALEHGQLAGSQLVLVLVDVLRGDGEQRLLAGIGVGEEATAVDAAGVGRQAAVPGGDAAVGVAFLLRADGGQAAAELGGLVGRNRRRHRTGQQAEGQRPGGQESCCFHASLSLFVSAKAAAPRGGGPQKFTPKLTARKSRSLIGL</sequence>
<evidence type="ECO:0000313" key="2">
    <source>
        <dbReference type="EMBL" id="RMS58620.1"/>
    </source>
</evidence>
<name>A0A3M5EAH2_PSEAI</name>
<dbReference type="EMBL" id="RBSQ01000412">
    <property type="protein sequence ID" value="RMS58620.1"/>
    <property type="molecule type" value="Genomic_DNA"/>
</dbReference>
<dbReference type="AlphaFoldDB" id="A0A3M5EAH2"/>
<feature type="compositionally biased region" description="Basic residues" evidence="1">
    <location>
        <begin position="421"/>
        <end position="431"/>
    </location>
</feature>
<protein>
    <submittedName>
        <fullName evidence="2">Uncharacterized protein</fullName>
    </submittedName>
</protein>
<gene>
    <name evidence="2" type="ORF">ALP65_04603</name>
</gene>
<evidence type="ECO:0000256" key="1">
    <source>
        <dbReference type="SAM" id="MobiDB-lite"/>
    </source>
</evidence>